<keyword evidence="4" id="KW-1185">Reference proteome</keyword>
<dbReference type="InterPro" id="IPR052893">
    <property type="entry name" value="TCS_response_regulator"/>
</dbReference>
<comment type="caution">
    <text evidence="3">The sequence shown here is derived from an EMBL/GenBank/DDBJ whole genome shotgun (WGS) entry which is preliminary data.</text>
</comment>
<dbReference type="InterPro" id="IPR011006">
    <property type="entry name" value="CheY-like_superfamily"/>
</dbReference>
<keyword evidence="1" id="KW-0597">Phosphoprotein</keyword>
<evidence type="ECO:0000256" key="1">
    <source>
        <dbReference type="PROSITE-ProRule" id="PRU00169"/>
    </source>
</evidence>
<gene>
    <name evidence="3" type="ORF">Asi02nite_54710</name>
</gene>
<evidence type="ECO:0000313" key="3">
    <source>
        <dbReference type="EMBL" id="GIF75953.1"/>
    </source>
</evidence>
<dbReference type="PROSITE" id="PS50110">
    <property type="entry name" value="RESPONSE_REGULATORY"/>
    <property type="match status" value="1"/>
</dbReference>
<organism evidence="3 4">
    <name type="scientific">Asanoa siamensis</name>
    <dbReference type="NCBI Taxonomy" id="926357"/>
    <lineage>
        <taxon>Bacteria</taxon>
        <taxon>Bacillati</taxon>
        <taxon>Actinomycetota</taxon>
        <taxon>Actinomycetes</taxon>
        <taxon>Micromonosporales</taxon>
        <taxon>Micromonosporaceae</taxon>
        <taxon>Asanoa</taxon>
    </lineage>
</organism>
<dbReference type="EMBL" id="BONE01000051">
    <property type="protein sequence ID" value="GIF75953.1"/>
    <property type="molecule type" value="Genomic_DNA"/>
</dbReference>
<dbReference type="Proteomes" id="UP000604117">
    <property type="component" value="Unassembled WGS sequence"/>
</dbReference>
<protein>
    <submittedName>
        <fullName evidence="3">Two-component system response regulator</fullName>
    </submittedName>
</protein>
<dbReference type="SMART" id="SM00448">
    <property type="entry name" value="REC"/>
    <property type="match status" value="1"/>
</dbReference>
<dbReference type="PANTHER" id="PTHR44520">
    <property type="entry name" value="RESPONSE REGULATOR RCP1-RELATED"/>
    <property type="match status" value="1"/>
</dbReference>
<feature type="modified residue" description="4-aspartylphosphate" evidence="1">
    <location>
        <position position="64"/>
    </location>
</feature>
<name>A0ABQ4CY78_9ACTN</name>
<dbReference type="Pfam" id="PF00072">
    <property type="entry name" value="Response_reg"/>
    <property type="match status" value="1"/>
</dbReference>
<evidence type="ECO:0000313" key="4">
    <source>
        <dbReference type="Proteomes" id="UP000604117"/>
    </source>
</evidence>
<dbReference type="SUPFAM" id="SSF52172">
    <property type="entry name" value="CheY-like"/>
    <property type="match status" value="1"/>
</dbReference>
<dbReference type="InterPro" id="IPR001789">
    <property type="entry name" value="Sig_transdc_resp-reg_receiver"/>
</dbReference>
<dbReference type="CDD" id="cd17557">
    <property type="entry name" value="REC_Rcp-like"/>
    <property type="match status" value="1"/>
</dbReference>
<dbReference type="PANTHER" id="PTHR44520:SF2">
    <property type="entry name" value="RESPONSE REGULATOR RCP1"/>
    <property type="match status" value="1"/>
</dbReference>
<feature type="domain" description="Response regulatory" evidence="2">
    <location>
        <begin position="8"/>
        <end position="131"/>
    </location>
</feature>
<sequence>MAGGRVLRVLVVDDDDADAMMISEALEAGGAQVSIGRASDGQAALDLLRAPDDDAPRPDLILLDLNMPRMGGLAALAEIKSDDDLKAIPVVVLTTSDATSDVVNSYQRQANAYVTKPMELDAFEAAVAEINKFYRDVAILP</sequence>
<reference evidence="3 4" key="1">
    <citation type="submission" date="2021-01" db="EMBL/GenBank/DDBJ databases">
        <title>Whole genome shotgun sequence of Asanoa siamensis NBRC 107932.</title>
        <authorList>
            <person name="Komaki H."/>
            <person name="Tamura T."/>
        </authorList>
    </citation>
    <scope>NUCLEOTIDE SEQUENCE [LARGE SCALE GENOMIC DNA]</scope>
    <source>
        <strain evidence="3 4">NBRC 107932</strain>
    </source>
</reference>
<evidence type="ECO:0000259" key="2">
    <source>
        <dbReference type="PROSITE" id="PS50110"/>
    </source>
</evidence>
<proteinExistence type="predicted"/>
<dbReference type="Gene3D" id="3.40.50.2300">
    <property type="match status" value="1"/>
</dbReference>
<accession>A0ABQ4CY78</accession>